<dbReference type="SMART" id="SM00881">
    <property type="entry name" value="CoA_binding"/>
    <property type="match status" value="1"/>
</dbReference>
<evidence type="ECO:0000259" key="1">
    <source>
        <dbReference type="SMART" id="SM00881"/>
    </source>
</evidence>
<dbReference type="Pfam" id="PF13380">
    <property type="entry name" value="CoA_binding_2"/>
    <property type="match status" value="1"/>
</dbReference>
<evidence type="ECO:0000313" key="2">
    <source>
        <dbReference type="EMBL" id="MDG0817580.1"/>
    </source>
</evidence>
<dbReference type="Proteomes" id="UP001152321">
    <property type="component" value="Unassembled WGS sequence"/>
</dbReference>
<organism evidence="2 3">
    <name type="scientific">Bdellovibrio svalbardensis</name>
    <dbReference type="NCBI Taxonomy" id="2972972"/>
    <lineage>
        <taxon>Bacteria</taxon>
        <taxon>Pseudomonadati</taxon>
        <taxon>Bdellovibrionota</taxon>
        <taxon>Bdellovibrionia</taxon>
        <taxon>Bdellovibrionales</taxon>
        <taxon>Pseudobdellovibrionaceae</taxon>
        <taxon>Bdellovibrio</taxon>
    </lineage>
</organism>
<sequence length="122" mass="13870">MKEKVAILGASNKPDRYAYKALKMLQEYGHTPLPVNPAFDEIEGVKVAKSLDELSDIDTVTLYMNPHRLEEQVDRLIRLKPKRVIFNPGTESKEIEQKLKAAGIQTTEACTLVLLRTNQFEE</sequence>
<dbReference type="PANTHER" id="PTHR33303:SF2">
    <property type="entry name" value="COA-BINDING DOMAIN-CONTAINING PROTEIN"/>
    <property type="match status" value="1"/>
</dbReference>
<proteinExistence type="predicted"/>
<name>A0ABT6DN99_9BACT</name>
<feature type="domain" description="CoA-binding" evidence="1">
    <location>
        <begin position="1"/>
        <end position="90"/>
    </location>
</feature>
<dbReference type="PANTHER" id="PTHR33303">
    <property type="entry name" value="CYTOPLASMIC PROTEIN-RELATED"/>
    <property type="match status" value="1"/>
</dbReference>
<accession>A0ABT6DN99</accession>
<reference evidence="2" key="1">
    <citation type="submission" date="2022-08" db="EMBL/GenBank/DDBJ databases">
        <title>Novel Bdellovibrio Species Isolated from Svalbard: Designation Bdellovibrio svalbardensis.</title>
        <authorList>
            <person name="Mitchell R.J."/>
            <person name="Choi S.Y."/>
        </authorList>
    </citation>
    <scope>NUCLEOTIDE SEQUENCE</scope>
    <source>
        <strain evidence="2">PAP01</strain>
    </source>
</reference>
<dbReference type="InterPro" id="IPR003781">
    <property type="entry name" value="CoA-bd"/>
</dbReference>
<dbReference type="Gene3D" id="3.40.50.720">
    <property type="entry name" value="NAD(P)-binding Rossmann-like Domain"/>
    <property type="match status" value="1"/>
</dbReference>
<comment type="caution">
    <text evidence="2">The sequence shown here is derived from an EMBL/GenBank/DDBJ whole genome shotgun (WGS) entry which is preliminary data.</text>
</comment>
<dbReference type="RefSeq" id="WP_277579052.1">
    <property type="nucleotide sequence ID" value="NZ_JANRMI010000004.1"/>
</dbReference>
<dbReference type="EMBL" id="JANRMI010000004">
    <property type="protein sequence ID" value="MDG0817580.1"/>
    <property type="molecule type" value="Genomic_DNA"/>
</dbReference>
<dbReference type="InterPro" id="IPR036291">
    <property type="entry name" value="NAD(P)-bd_dom_sf"/>
</dbReference>
<keyword evidence="3" id="KW-1185">Reference proteome</keyword>
<protein>
    <submittedName>
        <fullName evidence="2">CoA-binding protein</fullName>
    </submittedName>
</protein>
<evidence type="ECO:0000313" key="3">
    <source>
        <dbReference type="Proteomes" id="UP001152321"/>
    </source>
</evidence>
<dbReference type="SUPFAM" id="SSF51735">
    <property type="entry name" value="NAD(P)-binding Rossmann-fold domains"/>
    <property type="match status" value="1"/>
</dbReference>
<gene>
    <name evidence="2" type="ORF">NWE73_14465</name>
</gene>